<proteinExistence type="predicted"/>
<evidence type="ECO:0000313" key="2">
    <source>
        <dbReference type="Proteomes" id="UP000663419"/>
    </source>
</evidence>
<dbReference type="Proteomes" id="UP000663419">
    <property type="component" value="Chromosome 2"/>
</dbReference>
<gene>
    <name evidence="1" type="ORF">I7I53_08442</name>
</gene>
<name>A0A8A1LJT6_AJEC8</name>
<accession>A0A8A1LJT6</accession>
<dbReference type="AlphaFoldDB" id="A0A8A1LJT6"/>
<reference evidence="1" key="1">
    <citation type="submission" date="2021-01" db="EMBL/GenBank/DDBJ databases">
        <title>Chromosome-level genome assembly of a human fungal pathogen reveals clustering of transcriptionally co-regulated genes.</title>
        <authorList>
            <person name="Voorhies M."/>
            <person name="Cohen S."/>
            <person name="Shea T.P."/>
            <person name="Petrus S."/>
            <person name="Munoz J.F."/>
            <person name="Poplawski S."/>
            <person name="Goldman W.E."/>
            <person name="Michael T."/>
            <person name="Cuomo C.A."/>
            <person name="Sil A."/>
            <person name="Beyhan S."/>
        </authorList>
    </citation>
    <scope>NUCLEOTIDE SEQUENCE</scope>
    <source>
        <strain evidence="1">H88</strain>
    </source>
</reference>
<organism evidence="1 2">
    <name type="scientific">Ajellomyces capsulatus (strain H88)</name>
    <name type="common">Darling's disease fungus</name>
    <name type="synonym">Histoplasma capsulatum</name>
    <dbReference type="NCBI Taxonomy" id="544711"/>
    <lineage>
        <taxon>Eukaryota</taxon>
        <taxon>Fungi</taxon>
        <taxon>Dikarya</taxon>
        <taxon>Ascomycota</taxon>
        <taxon>Pezizomycotina</taxon>
        <taxon>Eurotiomycetes</taxon>
        <taxon>Eurotiomycetidae</taxon>
        <taxon>Onygenales</taxon>
        <taxon>Ajellomycetaceae</taxon>
        <taxon>Histoplasma</taxon>
    </lineage>
</organism>
<protein>
    <submittedName>
        <fullName evidence="1">Uncharacterized protein</fullName>
    </submittedName>
</protein>
<dbReference type="VEuPathDB" id="FungiDB:I7I53_08442"/>
<sequence>MSIMKFFGTTPESADLHSRASNLHFEEGKHHEYLGRNSKALTLSFQEICLRYSAKMWTQ</sequence>
<dbReference type="EMBL" id="CP069103">
    <property type="protein sequence ID" value="QSS52714.1"/>
    <property type="molecule type" value="Genomic_DNA"/>
</dbReference>
<evidence type="ECO:0000313" key="1">
    <source>
        <dbReference type="EMBL" id="QSS52714.1"/>
    </source>
</evidence>